<protein>
    <recommendedName>
        <fullName evidence="14">Taste receptor type 2</fullName>
    </recommendedName>
</protein>
<dbReference type="PANTHER" id="PTHR11394">
    <property type="entry name" value="TASTE RECEPTOR TYPE 2"/>
    <property type="match status" value="1"/>
</dbReference>
<evidence type="ECO:0000256" key="11">
    <source>
        <dbReference type="ARBA" id="ARBA00023224"/>
    </source>
</evidence>
<keyword evidence="9 14" id="KW-0675">Receptor</keyword>
<evidence type="ECO:0000256" key="3">
    <source>
        <dbReference type="ARBA" id="ARBA00022480"/>
    </source>
</evidence>
<keyword evidence="8 14" id="KW-0472">Membrane</keyword>
<evidence type="ECO:0000256" key="6">
    <source>
        <dbReference type="ARBA" id="ARBA00022989"/>
    </source>
</evidence>
<keyword evidence="6 15" id="KW-1133">Transmembrane helix</keyword>
<dbReference type="Pfam" id="PF05296">
    <property type="entry name" value="TAS2R"/>
    <property type="match status" value="1"/>
</dbReference>
<dbReference type="CDD" id="cd15024">
    <property type="entry name" value="7tm_TAS2R42"/>
    <property type="match status" value="1"/>
</dbReference>
<dbReference type="FunFam" id="1.20.1070.10:FF:000042">
    <property type="entry name" value="Taste receptor type 2 member 7"/>
    <property type="match status" value="1"/>
</dbReference>
<gene>
    <name evidence="16" type="ORF">SUZIE_102045</name>
</gene>
<keyword evidence="17" id="KW-1185">Reference proteome</keyword>
<feature type="transmembrane region" description="Helical" evidence="15">
    <location>
        <begin position="180"/>
        <end position="206"/>
    </location>
</feature>
<keyword evidence="7 14" id="KW-0297">G-protein coupled receptor</keyword>
<dbReference type="SUPFAM" id="SSF81321">
    <property type="entry name" value="Family A G protein-coupled receptor-like"/>
    <property type="match status" value="1"/>
</dbReference>
<sequence>MFTELGSMYLVLSVVELVVGMLGNVFIGVVNCLEWVKDRKVSLADSILTCLAVSRISYLLVVLFDSFITILSPHFGFYTAASSIAKLWNVTNHFTTWFATSLSILYFLKIAHFSHPLFLWLKWRMNRVVFGLLVFSLFLLTSDVLLLDRITDSIVFMYATGKSNLTLYLDESKILDVKSLIFHCLVSLIPFVLSLASLFLLFLSLVRHTRNLELGSVGSGDASTKAHKKAMKMVLSFLFLFIIHFSFTQVAPWLFLLFHKSKLIIFFMLALNIFPSGHPFILILGNGKLRQTALRVLWYLKCHLKRANPLAFYIGFPESFMRK</sequence>
<evidence type="ECO:0000256" key="8">
    <source>
        <dbReference type="ARBA" id="ARBA00023136"/>
    </source>
</evidence>
<feature type="transmembrane region" description="Helical" evidence="15">
    <location>
        <begin position="56"/>
        <end position="77"/>
    </location>
</feature>
<keyword evidence="5 14" id="KW-0812">Transmembrane</keyword>
<organism evidence="16 17">
    <name type="scientific">Sciurus carolinensis</name>
    <name type="common">Eastern gray squirrel</name>
    <dbReference type="NCBI Taxonomy" id="30640"/>
    <lineage>
        <taxon>Eukaryota</taxon>
        <taxon>Metazoa</taxon>
        <taxon>Chordata</taxon>
        <taxon>Craniata</taxon>
        <taxon>Vertebrata</taxon>
        <taxon>Euteleostomi</taxon>
        <taxon>Mammalia</taxon>
        <taxon>Eutheria</taxon>
        <taxon>Euarchontoglires</taxon>
        <taxon>Glires</taxon>
        <taxon>Rodentia</taxon>
        <taxon>Sciuromorpha</taxon>
        <taxon>Sciuridae</taxon>
        <taxon>Sciurinae</taxon>
        <taxon>Sciurini</taxon>
        <taxon>Sciurus</taxon>
    </lineage>
</organism>
<evidence type="ECO:0000256" key="5">
    <source>
        <dbReference type="ARBA" id="ARBA00022692"/>
    </source>
</evidence>
<evidence type="ECO:0000256" key="10">
    <source>
        <dbReference type="ARBA" id="ARBA00023180"/>
    </source>
</evidence>
<keyword evidence="3 14" id="KW-0919">Taste</keyword>
<dbReference type="AlphaFoldDB" id="A0AA41MC95"/>
<dbReference type="GO" id="GO:0016020">
    <property type="term" value="C:membrane"/>
    <property type="evidence" value="ECO:0007669"/>
    <property type="project" value="UniProtKB-SubCell"/>
</dbReference>
<comment type="similarity">
    <text evidence="2 13">Belongs to the G-protein coupled receptor T2R family.</text>
</comment>
<proteinExistence type="inferred from homology"/>
<accession>A0AA41MC95</accession>
<name>A0AA41MC95_SCICA</name>
<evidence type="ECO:0000256" key="15">
    <source>
        <dbReference type="SAM" id="Phobius"/>
    </source>
</evidence>
<dbReference type="GO" id="GO:0004930">
    <property type="term" value="F:G protein-coupled receptor activity"/>
    <property type="evidence" value="ECO:0007669"/>
    <property type="project" value="UniProtKB-KW"/>
</dbReference>
<feature type="transmembrane region" description="Helical" evidence="15">
    <location>
        <begin position="264"/>
        <end position="285"/>
    </location>
</feature>
<dbReference type="InterPro" id="IPR007960">
    <property type="entry name" value="TAS2R"/>
</dbReference>
<comment type="caution">
    <text evidence="16">The sequence shown here is derived from an EMBL/GenBank/DDBJ whole genome shotgun (WGS) entry which is preliminary data.</text>
</comment>
<comment type="function">
    <text evidence="12">Receptor that may play a role in the perception of bitterness and is gustducin-linked. May play a role in sensing the chemical composition of the gastrointestinal content. The activity of this receptor may stimulate alpha gustducin, mediate PLC-beta-2 activation and lead to the gating of TRPM5.</text>
</comment>
<comment type="subcellular location">
    <subcellularLocation>
        <location evidence="1 14">Membrane</location>
        <topology evidence="1 14">Multi-pass membrane protein</topology>
    </subcellularLocation>
</comment>
<dbReference type="Proteomes" id="UP001166674">
    <property type="component" value="Unassembled WGS sequence"/>
</dbReference>
<evidence type="ECO:0000256" key="12">
    <source>
        <dbReference type="ARBA" id="ARBA00024847"/>
    </source>
</evidence>
<keyword evidence="4 14" id="KW-0716">Sensory transduction</keyword>
<feature type="transmembrane region" description="Helical" evidence="15">
    <location>
        <begin position="234"/>
        <end position="258"/>
    </location>
</feature>
<evidence type="ECO:0000256" key="9">
    <source>
        <dbReference type="ARBA" id="ARBA00023170"/>
    </source>
</evidence>
<dbReference type="PANTHER" id="PTHR11394:SF70">
    <property type="entry name" value="TASTE RECEPTOR TYPE 2 MEMBER 42"/>
    <property type="match status" value="1"/>
</dbReference>
<evidence type="ECO:0000256" key="7">
    <source>
        <dbReference type="ARBA" id="ARBA00023040"/>
    </source>
</evidence>
<evidence type="ECO:0000256" key="4">
    <source>
        <dbReference type="ARBA" id="ARBA00022606"/>
    </source>
</evidence>
<dbReference type="EMBL" id="JAATJV010134200">
    <property type="protein sequence ID" value="MBZ3869268.1"/>
    <property type="molecule type" value="Genomic_DNA"/>
</dbReference>
<dbReference type="GO" id="GO:0033038">
    <property type="term" value="F:bitter taste receptor activity"/>
    <property type="evidence" value="ECO:0007669"/>
    <property type="project" value="InterPro"/>
</dbReference>
<evidence type="ECO:0000313" key="16">
    <source>
        <dbReference type="EMBL" id="MBZ3869268.1"/>
    </source>
</evidence>
<dbReference type="Gene3D" id="1.20.1070.10">
    <property type="entry name" value="Rhodopsin 7-helix transmembrane proteins"/>
    <property type="match status" value="1"/>
</dbReference>
<keyword evidence="10" id="KW-0325">Glycoprotein</keyword>
<evidence type="ECO:0000313" key="17">
    <source>
        <dbReference type="Proteomes" id="UP001166674"/>
    </source>
</evidence>
<evidence type="ECO:0000256" key="1">
    <source>
        <dbReference type="ARBA" id="ARBA00004141"/>
    </source>
</evidence>
<evidence type="ECO:0000256" key="13">
    <source>
        <dbReference type="RuleBase" id="RU004423"/>
    </source>
</evidence>
<feature type="transmembrane region" description="Helical" evidence="15">
    <location>
        <begin position="6"/>
        <end position="36"/>
    </location>
</feature>
<evidence type="ECO:0000256" key="14">
    <source>
        <dbReference type="RuleBase" id="RU004424"/>
    </source>
</evidence>
<evidence type="ECO:0000256" key="2">
    <source>
        <dbReference type="ARBA" id="ARBA00007376"/>
    </source>
</evidence>
<feature type="transmembrane region" description="Helical" evidence="15">
    <location>
        <begin position="97"/>
        <end position="121"/>
    </location>
</feature>
<reference evidence="16" key="1">
    <citation type="submission" date="2020-03" db="EMBL/GenBank/DDBJ databases">
        <title>Studies in the Genomics of Life Span.</title>
        <authorList>
            <person name="Glass D."/>
        </authorList>
    </citation>
    <scope>NUCLEOTIDE SEQUENCE</scope>
    <source>
        <strain evidence="16">SUZIE</strain>
        <tissue evidence="16">Muscle</tissue>
    </source>
</reference>
<keyword evidence="11 14" id="KW-0807">Transducer</keyword>
<feature type="transmembrane region" description="Helical" evidence="15">
    <location>
        <begin position="128"/>
        <end position="147"/>
    </location>
</feature>